<keyword evidence="2" id="KW-1185">Reference proteome</keyword>
<evidence type="ECO:0000313" key="1">
    <source>
        <dbReference type="EMBL" id="KAI3685622.1"/>
    </source>
</evidence>
<evidence type="ECO:0000313" key="2">
    <source>
        <dbReference type="Proteomes" id="UP001055879"/>
    </source>
</evidence>
<name>A0ACB8YJD0_ARCLA</name>
<sequence>MVVQGRSWRCGYLADVGDLNFNRDHLPHRHIGDATFTGHLQLGDATFTHHLPCVSQNSKPIESQVLHCRSCLPLSQVLTIDPALLPLASYLDFSTGALAHRSIPVFHNILHI</sequence>
<proteinExistence type="predicted"/>
<accession>A0ACB8YJD0</accession>
<reference evidence="2" key="1">
    <citation type="journal article" date="2022" name="Mol. Ecol. Resour.">
        <title>The genomes of chicory, endive, great burdock and yacon provide insights into Asteraceae palaeo-polyploidization history and plant inulin production.</title>
        <authorList>
            <person name="Fan W."/>
            <person name="Wang S."/>
            <person name="Wang H."/>
            <person name="Wang A."/>
            <person name="Jiang F."/>
            <person name="Liu H."/>
            <person name="Zhao H."/>
            <person name="Xu D."/>
            <person name="Zhang Y."/>
        </authorList>
    </citation>
    <scope>NUCLEOTIDE SEQUENCE [LARGE SCALE GENOMIC DNA]</scope>
    <source>
        <strain evidence="2">cv. Niubang</strain>
    </source>
</reference>
<gene>
    <name evidence="1" type="ORF">L6452_34873</name>
</gene>
<dbReference type="Proteomes" id="UP001055879">
    <property type="component" value="Linkage Group LG12"/>
</dbReference>
<dbReference type="EMBL" id="CM042058">
    <property type="protein sequence ID" value="KAI3685622.1"/>
    <property type="molecule type" value="Genomic_DNA"/>
</dbReference>
<comment type="caution">
    <text evidence="1">The sequence shown here is derived from an EMBL/GenBank/DDBJ whole genome shotgun (WGS) entry which is preliminary data.</text>
</comment>
<protein>
    <submittedName>
        <fullName evidence="1">Uncharacterized protein</fullName>
    </submittedName>
</protein>
<reference evidence="1 2" key="2">
    <citation type="journal article" date="2022" name="Mol. Ecol. Resour.">
        <title>The genomes of chicory, endive, great burdock and yacon provide insights into Asteraceae paleo-polyploidization history and plant inulin production.</title>
        <authorList>
            <person name="Fan W."/>
            <person name="Wang S."/>
            <person name="Wang H."/>
            <person name="Wang A."/>
            <person name="Jiang F."/>
            <person name="Liu H."/>
            <person name="Zhao H."/>
            <person name="Xu D."/>
            <person name="Zhang Y."/>
        </authorList>
    </citation>
    <scope>NUCLEOTIDE SEQUENCE [LARGE SCALE GENOMIC DNA]</scope>
    <source>
        <strain evidence="2">cv. Niubang</strain>
    </source>
</reference>
<organism evidence="1 2">
    <name type="scientific">Arctium lappa</name>
    <name type="common">Greater burdock</name>
    <name type="synonym">Lappa major</name>
    <dbReference type="NCBI Taxonomy" id="4217"/>
    <lineage>
        <taxon>Eukaryota</taxon>
        <taxon>Viridiplantae</taxon>
        <taxon>Streptophyta</taxon>
        <taxon>Embryophyta</taxon>
        <taxon>Tracheophyta</taxon>
        <taxon>Spermatophyta</taxon>
        <taxon>Magnoliopsida</taxon>
        <taxon>eudicotyledons</taxon>
        <taxon>Gunneridae</taxon>
        <taxon>Pentapetalae</taxon>
        <taxon>asterids</taxon>
        <taxon>campanulids</taxon>
        <taxon>Asterales</taxon>
        <taxon>Asteraceae</taxon>
        <taxon>Carduoideae</taxon>
        <taxon>Cardueae</taxon>
        <taxon>Arctiinae</taxon>
        <taxon>Arctium</taxon>
    </lineage>
</organism>